<dbReference type="GO" id="GO:0016788">
    <property type="term" value="F:hydrolase activity, acting on ester bonds"/>
    <property type="evidence" value="ECO:0007669"/>
    <property type="project" value="InterPro"/>
</dbReference>
<proteinExistence type="predicted"/>
<dbReference type="InterPro" id="IPR029002">
    <property type="entry name" value="PLPC/GPLD1"/>
</dbReference>
<dbReference type="EMBL" id="BKBC01000076">
    <property type="protein sequence ID" value="GEQ23079.1"/>
    <property type="molecule type" value="Genomic_DNA"/>
</dbReference>
<feature type="domain" description="Phospholipase C/D" evidence="1">
    <location>
        <begin position="5"/>
        <end position="161"/>
    </location>
</feature>
<sequence>MMINTHRLMGENILKYANSKSIYLINKKRFIWGNIKPDCTPKYKVKKHYYDESIDMIIDKIIHLSSLTLEEVYFDMKLGRFSEELGVVCHFLCDFFCAPHYYRWEFKSTNAVKQHMMYEQKLAKLCKTFKPTKIINTNINRENLKEFIEELQKQYDGIVNYNNDLTFAYYVCDSVINMVLNHVFSNKNLSGKNIIAYKSKVII</sequence>
<protein>
    <recommendedName>
        <fullName evidence="1">Phospholipase C/D domain-containing protein</fullName>
    </recommendedName>
</protein>
<evidence type="ECO:0000259" key="1">
    <source>
        <dbReference type="Pfam" id="PF00882"/>
    </source>
</evidence>
<evidence type="ECO:0000313" key="3">
    <source>
        <dbReference type="Proteomes" id="UP000321089"/>
    </source>
</evidence>
<reference evidence="2 3" key="1">
    <citation type="submission" date="2019-07" db="EMBL/GenBank/DDBJ databases">
        <title>Whole genome shotgun sequence of Clostridium butyricum NBRC 3858.</title>
        <authorList>
            <person name="Hosoyama A."/>
            <person name="Uohara A."/>
            <person name="Ohji S."/>
            <person name="Ichikawa N."/>
        </authorList>
    </citation>
    <scope>NUCLEOTIDE SEQUENCE [LARGE SCALE GENOMIC DNA]</scope>
    <source>
        <strain evidence="2 3">NBRC 3858</strain>
    </source>
</reference>
<dbReference type="Pfam" id="PF00882">
    <property type="entry name" value="Zn_dep_PLPC"/>
    <property type="match status" value="1"/>
</dbReference>
<evidence type="ECO:0000313" key="2">
    <source>
        <dbReference type="EMBL" id="GEQ23079.1"/>
    </source>
</evidence>
<dbReference type="AlphaFoldDB" id="A0A512TS72"/>
<gene>
    <name evidence="2" type="ORF">CBU02nite_35850</name>
</gene>
<comment type="caution">
    <text evidence="2">The sequence shown here is derived from an EMBL/GenBank/DDBJ whole genome shotgun (WGS) entry which is preliminary data.</text>
</comment>
<dbReference type="Proteomes" id="UP000321089">
    <property type="component" value="Unassembled WGS sequence"/>
</dbReference>
<name>A0A512TS72_CLOBU</name>
<accession>A0A512TS72</accession>
<dbReference type="SUPFAM" id="SSF48537">
    <property type="entry name" value="Phospholipase C/P1 nuclease"/>
    <property type="match status" value="1"/>
</dbReference>
<dbReference type="Gene3D" id="1.10.575.10">
    <property type="entry name" value="P1 Nuclease"/>
    <property type="match status" value="1"/>
</dbReference>
<dbReference type="InterPro" id="IPR008947">
    <property type="entry name" value="PLipase_C/P1_nuclease_dom_sf"/>
</dbReference>
<organism evidence="2 3">
    <name type="scientific">Clostridium butyricum</name>
    <dbReference type="NCBI Taxonomy" id="1492"/>
    <lineage>
        <taxon>Bacteria</taxon>
        <taxon>Bacillati</taxon>
        <taxon>Bacillota</taxon>
        <taxon>Clostridia</taxon>
        <taxon>Eubacteriales</taxon>
        <taxon>Clostridiaceae</taxon>
        <taxon>Clostridium</taxon>
    </lineage>
</organism>